<dbReference type="Proteomes" id="UP000887565">
    <property type="component" value="Unplaced"/>
</dbReference>
<sequence length="77" mass="8849">MDLRGIKLDINCLRIYFLMGNNMWTATVNLRKKAAVNADLNEIDIDLQFVVLNKKFQLRLKNHNLIGAKGQTLSVDF</sequence>
<evidence type="ECO:0000313" key="1">
    <source>
        <dbReference type="Proteomes" id="UP000887565"/>
    </source>
</evidence>
<name>A0A915I509_ROMCU</name>
<reference evidence="2" key="1">
    <citation type="submission" date="2022-11" db="UniProtKB">
        <authorList>
            <consortium name="WormBaseParasite"/>
        </authorList>
    </citation>
    <scope>IDENTIFICATION</scope>
</reference>
<proteinExistence type="predicted"/>
<dbReference type="AlphaFoldDB" id="A0A915I509"/>
<dbReference type="WBParaSite" id="nRc.2.0.1.t09223-RA">
    <property type="protein sequence ID" value="nRc.2.0.1.t09223-RA"/>
    <property type="gene ID" value="nRc.2.0.1.g09223"/>
</dbReference>
<accession>A0A915I509</accession>
<keyword evidence="1" id="KW-1185">Reference proteome</keyword>
<protein>
    <submittedName>
        <fullName evidence="2">Uncharacterized protein</fullName>
    </submittedName>
</protein>
<evidence type="ECO:0000313" key="2">
    <source>
        <dbReference type="WBParaSite" id="nRc.2.0.1.t09223-RA"/>
    </source>
</evidence>
<organism evidence="1 2">
    <name type="scientific">Romanomermis culicivorax</name>
    <name type="common">Nematode worm</name>
    <dbReference type="NCBI Taxonomy" id="13658"/>
    <lineage>
        <taxon>Eukaryota</taxon>
        <taxon>Metazoa</taxon>
        <taxon>Ecdysozoa</taxon>
        <taxon>Nematoda</taxon>
        <taxon>Enoplea</taxon>
        <taxon>Dorylaimia</taxon>
        <taxon>Mermithida</taxon>
        <taxon>Mermithoidea</taxon>
        <taxon>Mermithidae</taxon>
        <taxon>Romanomermis</taxon>
    </lineage>
</organism>